<reference evidence="1" key="1">
    <citation type="submission" date="2014-11" db="EMBL/GenBank/DDBJ databases">
        <authorList>
            <person name="Amaro Gonzalez C."/>
        </authorList>
    </citation>
    <scope>NUCLEOTIDE SEQUENCE</scope>
</reference>
<evidence type="ECO:0000313" key="1">
    <source>
        <dbReference type="EMBL" id="JAH47844.1"/>
    </source>
</evidence>
<sequence length="34" mass="3716">MQNASSGSGYLYWENSIKACCEKACLESDVIICV</sequence>
<protein>
    <submittedName>
        <fullName evidence="1">Uncharacterized protein</fullName>
    </submittedName>
</protein>
<organism evidence="1">
    <name type="scientific">Anguilla anguilla</name>
    <name type="common">European freshwater eel</name>
    <name type="synonym">Muraena anguilla</name>
    <dbReference type="NCBI Taxonomy" id="7936"/>
    <lineage>
        <taxon>Eukaryota</taxon>
        <taxon>Metazoa</taxon>
        <taxon>Chordata</taxon>
        <taxon>Craniata</taxon>
        <taxon>Vertebrata</taxon>
        <taxon>Euteleostomi</taxon>
        <taxon>Actinopterygii</taxon>
        <taxon>Neopterygii</taxon>
        <taxon>Teleostei</taxon>
        <taxon>Anguilliformes</taxon>
        <taxon>Anguillidae</taxon>
        <taxon>Anguilla</taxon>
    </lineage>
</organism>
<dbReference type="EMBL" id="GBXM01060733">
    <property type="protein sequence ID" value="JAH47844.1"/>
    <property type="molecule type" value="Transcribed_RNA"/>
</dbReference>
<reference evidence="1" key="2">
    <citation type="journal article" date="2015" name="Fish Shellfish Immunol.">
        <title>Early steps in the European eel (Anguilla anguilla)-Vibrio vulnificus interaction in the gills: Role of the RtxA13 toxin.</title>
        <authorList>
            <person name="Callol A."/>
            <person name="Pajuelo D."/>
            <person name="Ebbesson L."/>
            <person name="Teles M."/>
            <person name="MacKenzie S."/>
            <person name="Amaro C."/>
        </authorList>
    </citation>
    <scope>NUCLEOTIDE SEQUENCE</scope>
</reference>
<proteinExistence type="predicted"/>
<name>A0A0E9T2Q1_ANGAN</name>
<dbReference type="AlphaFoldDB" id="A0A0E9T2Q1"/>
<accession>A0A0E9T2Q1</accession>